<evidence type="ECO:0000313" key="2">
    <source>
        <dbReference type="Proteomes" id="UP000003843"/>
    </source>
</evidence>
<sequence length="70" mass="8038">MNKCRLKALQTAFCPELRRKGAVAGKFSHCSLYSSNLTLYIGNSKPELYSIVLNNLYYLNYKLYKSFCMG</sequence>
<proteinExistence type="predicted"/>
<dbReference type="EMBL" id="ACEQ02000018">
    <property type="protein sequence ID" value="EEZ75364.1"/>
    <property type="molecule type" value="Genomic_DNA"/>
</dbReference>
<dbReference type="AlphaFoldDB" id="D0WAM4"/>
<organism evidence="1 2">
    <name type="scientific">Neisseria lactamica ATCC 23970</name>
    <dbReference type="NCBI Taxonomy" id="546265"/>
    <lineage>
        <taxon>Bacteria</taxon>
        <taxon>Pseudomonadati</taxon>
        <taxon>Pseudomonadota</taxon>
        <taxon>Betaproteobacteria</taxon>
        <taxon>Neisseriales</taxon>
        <taxon>Neisseriaceae</taxon>
        <taxon>Neisseria</taxon>
    </lineage>
</organism>
<gene>
    <name evidence="1" type="ORF">NEILACOT_04595</name>
</gene>
<accession>D0WAM4</accession>
<reference evidence="1 2" key="1">
    <citation type="submission" date="2009-10" db="EMBL/GenBank/DDBJ databases">
        <authorList>
            <person name="Weinstock G."/>
            <person name="Sodergren E."/>
            <person name="Clifton S."/>
            <person name="Fulton L."/>
            <person name="Fulton B."/>
            <person name="Courtney L."/>
            <person name="Fronick C."/>
            <person name="Harrison M."/>
            <person name="Strong C."/>
            <person name="Farmer C."/>
            <person name="Delahaunty K."/>
            <person name="Markovic C."/>
            <person name="Hall O."/>
            <person name="Minx P."/>
            <person name="Tomlinson C."/>
            <person name="Mitreva M."/>
            <person name="Nelson J."/>
            <person name="Hou S."/>
            <person name="Wollam A."/>
            <person name="Pepin K.H."/>
            <person name="Johnson M."/>
            <person name="Bhonagiri V."/>
            <person name="Nash W.E."/>
            <person name="Warren W."/>
            <person name="Chinwalla A."/>
            <person name="Mardis E.R."/>
            <person name="Wilson R.K."/>
        </authorList>
    </citation>
    <scope>NUCLEOTIDE SEQUENCE [LARGE SCALE GENOMIC DNA]</scope>
    <source>
        <strain evidence="1 2">ATCC 23970</strain>
    </source>
</reference>
<comment type="caution">
    <text evidence="1">The sequence shown here is derived from an EMBL/GenBank/DDBJ whole genome shotgun (WGS) entry which is preliminary data.</text>
</comment>
<dbReference type="Proteomes" id="UP000003843">
    <property type="component" value="Unassembled WGS sequence"/>
</dbReference>
<name>D0WAM4_NEILA</name>
<evidence type="ECO:0000313" key="1">
    <source>
        <dbReference type="EMBL" id="EEZ75364.1"/>
    </source>
</evidence>
<protein>
    <submittedName>
        <fullName evidence="1">Uncharacterized protein</fullName>
    </submittedName>
</protein>